<sequence>MAGDEATDLQLFCGAEIADWDGLHAGVLVVRILATSDADALGWTIFQTRAADDTLFNVHVQGGDESFLNDAVRGRYLQINNLQLDPPDLTYNVACARSIKVRLLFDDTAKVLKQSEVQEAAPTCIVTDMTLPMTNMRDMRPNNCYNVIGHLESGGLVGQDKAAWAGRLVTAAETVEIFLSPATVAACNDADKTLPKVGSLVLFVGLRCDAAYFRDSFNLRGRSVTGTDWCDADLESFLTEEQFSAAKLFKHCTAMKPLLGINPVHYDDIASATPFESLVGKPDGNYVVVGILRGAAIPARVNNITEWRCGNWIAGSEHPCVEKDGGIYCKHCRMTVANAKAVYVIKIYVDVPSGRQELRIFENAGNALSGYKSCTDFMTAQRSMTPKQRESLKSAVLDKTRNNKAVFGIWKKDGYLNVMLMKLLGAAGAVNGPASPVTPQPRVRMLKRLRTGDFADD</sequence>
<dbReference type="Proteomes" id="UP001165080">
    <property type="component" value="Unassembled WGS sequence"/>
</dbReference>
<evidence type="ECO:0000313" key="2">
    <source>
        <dbReference type="Proteomes" id="UP001165080"/>
    </source>
</evidence>
<dbReference type="Gene3D" id="2.40.50.140">
    <property type="entry name" value="Nucleic acid-binding proteins"/>
    <property type="match status" value="1"/>
</dbReference>
<protein>
    <submittedName>
        <fullName evidence="1">Uncharacterized protein</fullName>
    </submittedName>
</protein>
<proteinExistence type="predicted"/>
<accession>A0A9W6BFP5</accession>
<dbReference type="AlphaFoldDB" id="A0A9W6BFP5"/>
<name>A0A9W6BFP5_9CHLO</name>
<organism evidence="1 2">
    <name type="scientific">Pleodorina starrii</name>
    <dbReference type="NCBI Taxonomy" id="330485"/>
    <lineage>
        <taxon>Eukaryota</taxon>
        <taxon>Viridiplantae</taxon>
        <taxon>Chlorophyta</taxon>
        <taxon>core chlorophytes</taxon>
        <taxon>Chlorophyceae</taxon>
        <taxon>CS clade</taxon>
        <taxon>Chlamydomonadales</taxon>
        <taxon>Volvocaceae</taxon>
        <taxon>Pleodorina</taxon>
    </lineage>
</organism>
<dbReference type="EMBL" id="BRXU01000004">
    <property type="protein sequence ID" value="GLC50945.1"/>
    <property type="molecule type" value="Genomic_DNA"/>
</dbReference>
<comment type="caution">
    <text evidence="1">The sequence shown here is derived from an EMBL/GenBank/DDBJ whole genome shotgun (WGS) entry which is preliminary data.</text>
</comment>
<gene>
    <name evidence="1" type="primary">PLEST008522</name>
    <name evidence="1" type="ORF">PLESTB_000449400</name>
</gene>
<keyword evidence="2" id="KW-1185">Reference proteome</keyword>
<dbReference type="InterPro" id="IPR012340">
    <property type="entry name" value="NA-bd_OB-fold"/>
</dbReference>
<reference evidence="1 2" key="1">
    <citation type="journal article" date="2023" name="Commun. Biol.">
        <title>Reorganization of the ancestral sex-determining regions during the evolution of trioecy in Pleodorina starrii.</title>
        <authorList>
            <person name="Takahashi K."/>
            <person name="Suzuki S."/>
            <person name="Kawai-Toyooka H."/>
            <person name="Yamamoto K."/>
            <person name="Hamaji T."/>
            <person name="Ootsuki R."/>
            <person name="Yamaguchi H."/>
            <person name="Kawachi M."/>
            <person name="Higashiyama T."/>
            <person name="Nozaki H."/>
        </authorList>
    </citation>
    <scope>NUCLEOTIDE SEQUENCE [LARGE SCALE GENOMIC DNA]</scope>
    <source>
        <strain evidence="1 2">NIES-4479</strain>
    </source>
</reference>
<evidence type="ECO:0000313" key="1">
    <source>
        <dbReference type="EMBL" id="GLC50945.1"/>
    </source>
</evidence>